<dbReference type="FunFam" id="2.60.40.10:FF:000032">
    <property type="entry name" value="palladin isoform X1"/>
    <property type="match status" value="1"/>
</dbReference>
<feature type="disulfide bond" evidence="12">
    <location>
        <begin position="325"/>
        <end position="340"/>
    </location>
</feature>
<dbReference type="Pfam" id="PF00052">
    <property type="entry name" value="Laminin_B"/>
    <property type="match status" value="3"/>
</dbReference>
<dbReference type="PANTHER" id="PTHR10075">
    <property type="entry name" value="BASIGIN RELATED"/>
    <property type="match status" value="1"/>
</dbReference>
<keyword evidence="10" id="KW-0393">Immunoglobulin domain</keyword>
<dbReference type="FunFam" id="2.10.25.10:FF:000090">
    <property type="entry name" value="laminin subunit alpha"/>
    <property type="match status" value="1"/>
</dbReference>
<feature type="domain" description="Ig-like" evidence="17">
    <location>
        <begin position="1859"/>
        <end position="1941"/>
    </location>
</feature>
<accession>A0A2J7PDY1</accession>
<keyword evidence="7 11" id="KW-1015">Disulfide bond</keyword>
<feature type="disulfide bond" evidence="12">
    <location>
        <begin position="603"/>
        <end position="618"/>
    </location>
</feature>
<dbReference type="Proteomes" id="UP000235965">
    <property type="component" value="Unassembled WGS sequence"/>
</dbReference>
<feature type="disulfide bond" evidence="12">
    <location>
        <begin position="77"/>
        <end position="89"/>
    </location>
</feature>
<feature type="disulfide bond" evidence="12">
    <location>
        <begin position="190"/>
        <end position="202"/>
    </location>
</feature>
<feature type="disulfide bond" evidence="12">
    <location>
        <begin position="84"/>
        <end position="102"/>
    </location>
</feature>
<feature type="domain" description="Laminin IV type A" evidence="18">
    <location>
        <begin position="1146"/>
        <end position="1327"/>
    </location>
</feature>
<keyword evidence="9 13" id="KW-0424">Laminin EGF-like domain</keyword>
<dbReference type="InterPro" id="IPR023415">
    <property type="entry name" value="LDLR_class-A_CS"/>
</dbReference>
<dbReference type="InterPro" id="IPR003598">
    <property type="entry name" value="Ig_sub2"/>
</dbReference>
<feature type="disulfide bond" evidence="13">
    <location>
        <begin position="1380"/>
        <end position="1389"/>
    </location>
</feature>
<evidence type="ECO:0000256" key="3">
    <source>
        <dbReference type="ARBA" id="ARBA00022530"/>
    </source>
</evidence>
<feature type="disulfide bond" evidence="12">
    <location>
        <begin position="520"/>
        <end position="535"/>
    </location>
</feature>
<feature type="domain" description="Laminin IV type A" evidence="18">
    <location>
        <begin position="1492"/>
        <end position="1673"/>
    </location>
</feature>
<feature type="disulfide bond" evidence="12">
    <location>
        <begin position="289"/>
        <end position="304"/>
    </location>
</feature>
<evidence type="ECO:0000313" key="19">
    <source>
        <dbReference type="EMBL" id="PNF14536.1"/>
    </source>
</evidence>
<dbReference type="GO" id="GO:0005886">
    <property type="term" value="C:plasma membrane"/>
    <property type="evidence" value="ECO:0007669"/>
    <property type="project" value="TreeGrafter"/>
</dbReference>
<comment type="subcellular location">
    <subcellularLocation>
        <location evidence="1">Secreted</location>
        <location evidence="1">Extracellular space</location>
        <location evidence="1">Extracellular matrix</location>
        <location evidence="1">Basement membrane</location>
    </subcellularLocation>
</comment>
<dbReference type="Gene3D" id="2.170.300.10">
    <property type="entry name" value="Tie2 ligand-binding domain superfamily"/>
    <property type="match status" value="2"/>
</dbReference>
<evidence type="ECO:0000256" key="6">
    <source>
        <dbReference type="ARBA" id="ARBA00022869"/>
    </source>
</evidence>
<evidence type="ECO:0000259" key="15">
    <source>
        <dbReference type="PROSITE" id="PS50026"/>
    </source>
</evidence>
<evidence type="ECO:0000256" key="12">
    <source>
        <dbReference type="PROSITE-ProRule" id="PRU00124"/>
    </source>
</evidence>
<evidence type="ECO:0000256" key="1">
    <source>
        <dbReference type="ARBA" id="ARBA00004302"/>
    </source>
</evidence>
<evidence type="ECO:0000256" key="10">
    <source>
        <dbReference type="ARBA" id="ARBA00023319"/>
    </source>
</evidence>
<feature type="disulfide bond" evidence="13">
    <location>
        <begin position="1437"/>
        <end position="1446"/>
    </location>
</feature>
<evidence type="ECO:0000256" key="7">
    <source>
        <dbReference type="ARBA" id="ARBA00023157"/>
    </source>
</evidence>
<keyword evidence="4" id="KW-0732">Signal</keyword>
<keyword evidence="6" id="KW-0084">Basement membrane</keyword>
<feature type="domain" description="Laminin EGF-like" evidence="16">
    <location>
        <begin position="1037"/>
        <end position="1119"/>
    </location>
</feature>
<evidence type="ECO:0000259" key="16">
    <source>
        <dbReference type="PROSITE" id="PS50027"/>
    </source>
</evidence>
<dbReference type="FunFam" id="2.10.25.10:FF:000033">
    <property type="entry name" value="Laminin subunit alpha 2"/>
    <property type="match status" value="1"/>
</dbReference>
<dbReference type="CDD" id="cd00055">
    <property type="entry name" value="EGF_Lam"/>
    <property type="match status" value="4"/>
</dbReference>
<dbReference type="PROSITE" id="PS00022">
    <property type="entry name" value="EGF_1"/>
    <property type="match status" value="3"/>
</dbReference>
<protein>
    <recommendedName>
        <fullName evidence="21">Basement membrane-specific heparan sulfate proteoglycan core protein</fullName>
    </recommendedName>
</protein>
<dbReference type="InParanoid" id="A0A2J7PDY1"/>
<feature type="domain" description="Laminin EGF-like" evidence="16">
    <location>
        <begin position="1361"/>
        <end position="1410"/>
    </location>
</feature>
<dbReference type="PROSITE" id="PS50068">
    <property type="entry name" value="LDLRA_2"/>
    <property type="match status" value="13"/>
</dbReference>
<feature type="disulfide bond" evidence="12">
    <location>
        <begin position="277"/>
        <end position="295"/>
    </location>
</feature>
<feature type="disulfide bond" evidence="12">
    <location>
        <begin position="33"/>
        <end position="45"/>
    </location>
</feature>
<feature type="disulfide bond" evidence="12">
    <location>
        <begin position="9"/>
        <end position="24"/>
    </location>
</feature>
<keyword evidence="11" id="KW-0245">EGF-like domain</keyword>
<dbReference type="GO" id="GO:0007156">
    <property type="term" value="P:homophilic cell adhesion via plasma membrane adhesion molecules"/>
    <property type="evidence" value="ECO:0007669"/>
    <property type="project" value="TreeGrafter"/>
</dbReference>
<feature type="domain" description="EGF-like" evidence="15">
    <location>
        <begin position="1010"/>
        <end position="1049"/>
    </location>
</feature>
<dbReference type="OrthoDB" id="10055367at2759"/>
<dbReference type="FunFam" id="4.10.400.10:FF:000034">
    <property type="entry name" value="Low-density lipoprotein receptor-related protein 2"/>
    <property type="match status" value="2"/>
</dbReference>
<dbReference type="Gene3D" id="2.60.40.10">
    <property type="entry name" value="Immunoglobulins"/>
    <property type="match status" value="10"/>
</dbReference>
<evidence type="ECO:0000256" key="14">
    <source>
        <dbReference type="SAM" id="MobiDB-lite"/>
    </source>
</evidence>
<dbReference type="InterPro" id="IPR013783">
    <property type="entry name" value="Ig-like_fold"/>
</dbReference>
<dbReference type="SUPFAM" id="SSF57424">
    <property type="entry name" value="LDL receptor-like module"/>
    <property type="match status" value="13"/>
</dbReference>
<feature type="domain" description="Ig-like" evidence="17">
    <location>
        <begin position="397"/>
        <end position="486"/>
    </location>
</feature>
<dbReference type="InterPro" id="IPR036179">
    <property type="entry name" value="Ig-like_dom_sf"/>
</dbReference>
<evidence type="ECO:0000259" key="17">
    <source>
        <dbReference type="PROSITE" id="PS50835"/>
    </source>
</evidence>
<feature type="disulfide bond" evidence="13">
    <location>
        <begin position="1417"/>
        <end position="1429"/>
    </location>
</feature>
<dbReference type="PROSITE" id="PS50026">
    <property type="entry name" value="EGF_3"/>
    <property type="match status" value="2"/>
</dbReference>
<feature type="non-terminal residue" evidence="19">
    <location>
        <position position="2501"/>
    </location>
</feature>
<feature type="disulfide bond" evidence="12">
    <location>
        <begin position="209"/>
        <end position="224"/>
    </location>
</feature>
<dbReference type="InterPro" id="IPR036055">
    <property type="entry name" value="LDL_receptor-like_sf"/>
</dbReference>
<feature type="disulfide bond" evidence="12">
    <location>
        <begin position="151"/>
        <end position="163"/>
    </location>
</feature>
<dbReference type="SMART" id="SM00281">
    <property type="entry name" value="LamB"/>
    <property type="match status" value="3"/>
</dbReference>
<dbReference type="PRINTS" id="PR00261">
    <property type="entry name" value="LDLRECEPTOR"/>
</dbReference>
<feature type="disulfide bond" evidence="12">
    <location>
        <begin position="121"/>
        <end position="139"/>
    </location>
</feature>
<dbReference type="SUPFAM" id="SSF57196">
    <property type="entry name" value="EGF/Laminin"/>
    <property type="match status" value="3"/>
</dbReference>
<feature type="disulfide bond" evidence="12">
    <location>
        <begin position="96"/>
        <end position="111"/>
    </location>
</feature>
<feature type="disulfide bond" evidence="12">
    <location>
        <begin position="270"/>
        <end position="282"/>
    </location>
</feature>
<dbReference type="InterPro" id="IPR000034">
    <property type="entry name" value="Laminin_IV"/>
</dbReference>
<dbReference type="InterPro" id="IPR002049">
    <property type="entry name" value="LE_dom"/>
</dbReference>
<organism evidence="19 20">
    <name type="scientific">Cryptotermes secundus</name>
    <dbReference type="NCBI Taxonomy" id="105785"/>
    <lineage>
        <taxon>Eukaryota</taxon>
        <taxon>Metazoa</taxon>
        <taxon>Ecdysozoa</taxon>
        <taxon>Arthropoda</taxon>
        <taxon>Hexapoda</taxon>
        <taxon>Insecta</taxon>
        <taxon>Pterygota</taxon>
        <taxon>Neoptera</taxon>
        <taxon>Polyneoptera</taxon>
        <taxon>Dictyoptera</taxon>
        <taxon>Blattodea</taxon>
        <taxon>Blattoidea</taxon>
        <taxon>Termitoidae</taxon>
        <taxon>Kalotermitidae</taxon>
        <taxon>Cryptotermitinae</taxon>
        <taxon>Cryptotermes</taxon>
    </lineage>
</organism>
<dbReference type="SMART" id="SM00180">
    <property type="entry name" value="EGF_Lam"/>
    <property type="match status" value="5"/>
</dbReference>
<dbReference type="Pfam" id="PF24973">
    <property type="entry name" value="EGF_LMN_ATRN"/>
    <property type="match status" value="1"/>
</dbReference>
<evidence type="ECO:0000256" key="4">
    <source>
        <dbReference type="ARBA" id="ARBA00022729"/>
    </source>
</evidence>
<dbReference type="STRING" id="105785.A0A2J7PDY1"/>
<feature type="disulfide bond" evidence="12">
    <location>
        <begin position="235"/>
        <end position="253"/>
    </location>
</feature>
<dbReference type="GO" id="GO:0048513">
    <property type="term" value="P:animal organ development"/>
    <property type="evidence" value="ECO:0007669"/>
    <property type="project" value="UniProtKB-ARBA"/>
</dbReference>
<feature type="disulfide bond" evidence="12">
    <location>
        <begin position="170"/>
        <end position="185"/>
    </location>
</feature>
<feature type="disulfide bond" evidence="12">
    <location>
        <begin position="540"/>
        <end position="552"/>
    </location>
</feature>
<feature type="domain" description="Laminin IV type A" evidence="18">
    <location>
        <begin position="757"/>
        <end position="958"/>
    </location>
</feature>
<keyword evidence="5" id="KW-0677">Repeat</keyword>
<dbReference type="InterPro" id="IPR000742">
    <property type="entry name" value="EGF"/>
</dbReference>
<evidence type="ECO:0000256" key="11">
    <source>
        <dbReference type="PROSITE-ProRule" id="PRU00076"/>
    </source>
</evidence>
<feature type="disulfide bond" evidence="12">
    <location>
        <begin position="377"/>
        <end position="392"/>
    </location>
</feature>
<dbReference type="InterPro" id="IPR056863">
    <property type="entry name" value="LMN_ATRN_NET-like_EGF"/>
</dbReference>
<feature type="domain" description="Laminin EGF-like" evidence="16">
    <location>
        <begin position="1417"/>
        <end position="1466"/>
    </location>
</feature>
<dbReference type="GO" id="GO:0098632">
    <property type="term" value="F:cell-cell adhesion mediator activity"/>
    <property type="evidence" value="ECO:0007669"/>
    <property type="project" value="TreeGrafter"/>
</dbReference>
<evidence type="ECO:0008006" key="21">
    <source>
        <dbReference type="Google" id="ProtNLM"/>
    </source>
</evidence>
<feature type="disulfide bond" evidence="12">
    <location>
        <begin position="52"/>
        <end position="67"/>
    </location>
</feature>
<feature type="domain" description="Ig-like" evidence="17">
    <location>
        <begin position="2349"/>
        <end position="2426"/>
    </location>
</feature>
<dbReference type="PROSITE" id="PS50027">
    <property type="entry name" value="EGF_LAM_2"/>
    <property type="match status" value="3"/>
</dbReference>
<feature type="disulfide bond" evidence="12">
    <location>
        <begin position="306"/>
        <end position="318"/>
    </location>
</feature>
<dbReference type="EMBL" id="NEVH01026122">
    <property type="protein sequence ID" value="PNF14536.1"/>
    <property type="molecule type" value="Genomic_DNA"/>
</dbReference>
<dbReference type="Pfam" id="PF00053">
    <property type="entry name" value="EGF_laminin"/>
    <property type="match status" value="5"/>
</dbReference>
<feature type="disulfide bond" evidence="12">
    <location>
        <begin position="228"/>
        <end position="240"/>
    </location>
</feature>
<sequence>SCVPLARRCDGKSDCPNGADEQNCGVEPRPPACGPGKFRCDDGACIDDDYRCDEVTDCRDGSDEKYCDGPPAANVTCAPGDIVCGDGSCVDPRQRCDKYFDCPDGTDERDCELCSAAEFRCEDGQCIPEEKRCDTRTDCSDGSDELDCHSCRRDEFRCNDGMCLEASKECNGYAECRDGSDEADCGNGRCLSNQFRCNDGVCISGTFRCDGFTDCQDNSDEVGCSPRCSSNEFECSDQSCIPLSRKCDGSADCPDRSDEFDCPLPAPRTCGSFEFTCQDGSCIDSRRVCDRRPDCRDGSDEAECGCLSSEFQCGSGECISLLSRCNRRIDCRDGSDEEDCPTARPPPLITTRPPITCPPGQSPCRTAGQCIPSSAICDGRFDCQDFSDETNCAPTSPGGLNLKTYPEDQVIEENREVVFQCRDEGPLRARVRWLRGNGLPLPPGSRDINGRLEMPDIQVEHSGTYICEAIGVPPNIPRAQVSVHLTVEPSKPQPTRPPTACRLHEATCSNGECISKQAVCDGKFDCSDGSDELRCNPHGCEPNEFRCDNKKCVLKTWRCDSEDDCGDGSDESSCATNPPGSPCRYHEFQCRSGRQCIPRSFHCDLGVDCLDGSDEVGCSPVYIQTPPPPMVMANIGDVLTIKCTAIGVPIPEVVWRLNWGHIPSKCSVTSIGGVGTLTCPDIQESDQGAYSCEGINNRGSVIAVPDTIVVVKRQPSVCRAGYFNSEARSPAECISCFCFGVTTDCSSADLFTYQLPPPFDQYRLVGVNVDPSTGSVEIRSDLPYRSLPAIRPIERNGLHIQTTERLADNVYPYFAMPENYHGNQLKSYGGYLKYTVRHEGRGNPISAPDVILSGNGYILVHPGRPPVSGRNNDYSVRFFYGEWYKRGSARPGGDIPGEPTDTLATREEIMMTLGNVDNLLIRAQYDDGPILNTQIFNINMDSAGIRNTGQGKAVFVEECRCPAGYTGLSCEVCAPGYNRHQLGPWLGLCSKDREPCRPGTYGDPPRVPCEVCPCPLTNPGNQFGRTCFLDTDGQVTCDCPQGYVGRRCEQCAVGYQGNPFIPGDSCRQGYCNAAGSVSPVPDPATGRCICKDYTTGPTCNQCKPNNFHLDASNQFGCIQCFCSGVTGQCLSSNWYRQQVSVPTFTRGTQGFKLVEALRPKEAITDGLRVDPNTRELVFQDFSRNSPGVYYWLLPPQFLGDKVTSYGGYLNYTVRYVPTPGGQSSRNNAPDVELISSNDIQLLYFGRDQIEPNRPQSISVPILEQYWQRHDGQSTNREHLIMALADVEAILIKATYTTNTREAALIQVSLDIAEERNTGQVRALAVEQCQCPVGHRGLSCEDCDVGYTRSEGGLYLGTCEPCNCHGHSNECDPETGFCINCADHTTGDQCDICESGYSGDATQGTRSDCLPSGPLPQCRCDDRGSIRPDCPDGNQCICKTNVQGRNCDRCRPGTFSLSEKHIEGCLECFCSGVTDTCQQANLYRTQIPMQVVDSTHGFTLTDRNRNEVIDEGLNVNERSNEIGYEFPLGRSQSLFWSLPPAFTGNRITSYGGNLTVTQLYRNQPAGASPSSDTDVIIYGSGISVYWTNINEVISDRAVTFSIPLVENVWRRLDQVAGQKVASRADLLTVLSDVEAILVRASLSSQTRSTYISDVSLDTAVPQYTEQGLVTEVENCHCPPGYRGTSCELCSTGYYRDFNDRSASVLGACTKCPCNAKEESCSLSYDGRVTCKCLPGYTGRYCDSVDGGPTTTYPPTRPPPPQPTIIISVSEPTIQIVDVGSTVRYRCSGRSILEIPVTLQWSKEGGDLPRDRAFDDRQGLLVITDVHVSDSGIYICSASDGQSVVTQRVELAVGGSHQTAPQVTILPRYLEVREGSPVEFRCEATGNPAPTLQWTIGDSKQLNPEASFSNGVFRIPAVHKSDEAVYECIATNPAGSDTQRTVLYVTEGTSPGSNIKLTVEPPEYTGPGGGTVRLSCLVGEDRGLYIIRWSRANGRELPPDSVQSDGVLTIFNVSPADSDVYVCTATLRSTGAVAEIQARVTIVSNQAPPTVRIEPETQTISQGAIGELRCTATGDPAPTIRWSKLNEELGSNIQAIGPVLRIINALVRDRGVYICTAENAGGSSVTSAVIEVERREPPAVELYPEATQTVITGGSVLLQCRVTGGIPSPRVRWTRTDGRPLSSTIEELPGGVLRFNRVTQAEAGQYICHAESEAGSTTAVATLVVQSMPRITISPSTDVQVVVGQRVKLECRATGDPEPTVEWSKHRSGFAFYDTEPVTSAMPQTAVYEITRVTKADEGSYSCLARNAAGTTEERLHLTVEENEVIPGRGDIPGEHDGRSEPPHSGSNIYPTYPPGRNDSSVVLPDDEFIVPVNGRAEMRCIVKGNRDRIFLNWIRSDNSLMPQNHQIHEGVLYINNVQPSDAGEYSCLGIGPTGTVLFTATARLVVIAPPRIQLNPTRQVVRPGDDAFIHCTASGDQPINIQWSALGRDLPPSVSISQGLLR</sequence>
<dbReference type="PROSITE" id="PS50835">
    <property type="entry name" value="IG_LIKE"/>
    <property type="match status" value="10"/>
</dbReference>
<feature type="domain" description="EGF-like" evidence="15">
    <location>
        <begin position="1062"/>
        <end position="1100"/>
    </location>
</feature>
<dbReference type="SMART" id="SM00408">
    <property type="entry name" value="IGc2"/>
    <property type="match status" value="9"/>
</dbReference>
<dbReference type="PROSITE" id="PS51115">
    <property type="entry name" value="LAMININ_IVA"/>
    <property type="match status" value="3"/>
</dbReference>
<feature type="compositionally biased region" description="Basic and acidic residues" evidence="14">
    <location>
        <begin position="2330"/>
        <end position="2340"/>
    </location>
</feature>
<feature type="disulfide bond" evidence="12">
    <location>
        <begin position="313"/>
        <end position="331"/>
    </location>
</feature>
<feature type="domain" description="Ig-like" evidence="17">
    <location>
        <begin position="620"/>
        <end position="709"/>
    </location>
</feature>
<dbReference type="InterPro" id="IPR003599">
    <property type="entry name" value="Ig_sub"/>
</dbReference>
<feature type="disulfide bond" evidence="11">
    <location>
        <begin position="1071"/>
        <end position="1088"/>
    </location>
</feature>
<feature type="disulfide bond" evidence="12">
    <location>
        <begin position="133"/>
        <end position="148"/>
    </location>
</feature>
<proteinExistence type="predicted"/>
<reference evidence="19 20" key="1">
    <citation type="submission" date="2017-12" db="EMBL/GenBank/DDBJ databases">
        <title>Hemimetabolous genomes reveal molecular basis of termite eusociality.</title>
        <authorList>
            <person name="Harrison M.C."/>
            <person name="Jongepier E."/>
            <person name="Robertson H.M."/>
            <person name="Arning N."/>
            <person name="Bitard-Feildel T."/>
            <person name="Chao H."/>
            <person name="Childers C.P."/>
            <person name="Dinh H."/>
            <person name="Doddapaneni H."/>
            <person name="Dugan S."/>
            <person name="Gowin J."/>
            <person name="Greiner C."/>
            <person name="Han Y."/>
            <person name="Hu H."/>
            <person name="Hughes D.S.T."/>
            <person name="Huylmans A.-K."/>
            <person name="Kemena C."/>
            <person name="Kremer L.P.M."/>
            <person name="Lee S.L."/>
            <person name="Lopez-Ezquerra A."/>
            <person name="Mallet L."/>
            <person name="Monroy-Kuhn J.M."/>
            <person name="Moser A."/>
            <person name="Murali S.C."/>
            <person name="Muzny D.M."/>
            <person name="Otani S."/>
            <person name="Piulachs M.-D."/>
            <person name="Poelchau M."/>
            <person name="Qu J."/>
            <person name="Schaub F."/>
            <person name="Wada-Katsumata A."/>
            <person name="Worley K.C."/>
            <person name="Xie Q."/>
            <person name="Ylla G."/>
            <person name="Poulsen M."/>
            <person name="Gibbs R.A."/>
            <person name="Schal C."/>
            <person name="Richards S."/>
            <person name="Belles X."/>
            <person name="Korb J."/>
            <person name="Bornberg-Bauer E."/>
        </authorList>
    </citation>
    <scope>NUCLEOTIDE SEQUENCE [LARGE SCALE GENOMIC DNA]</scope>
    <source>
        <tissue evidence="19">Whole body</tissue>
    </source>
</reference>
<dbReference type="SMART" id="SM00409">
    <property type="entry name" value="IG"/>
    <property type="match status" value="9"/>
</dbReference>
<dbReference type="PANTHER" id="PTHR10075:SF14">
    <property type="entry name" value="CELL ADHESION MOLECULE DSCAM2-RELATED"/>
    <property type="match status" value="1"/>
</dbReference>
<feature type="domain" description="Ig-like" evidence="17">
    <location>
        <begin position="2227"/>
        <end position="2317"/>
    </location>
</feature>
<feature type="disulfide bond" evidence="12">
    <location>
        <begin position="247"/>
        <end position="262"/>
    </location>
</feature>
<dbReference type="FunFam" id="4.10.400.10:FF:000044">
    <property type="entry name" value="Basement membrane-specific heparan sulfate proteoglycan core protein"/>
    <property type="match status" value="1"/>
</dbReference>
<dbReference type="CDD" id="cd00112">
    <property type="entry name" value="LDLa"/>
    <property type="match status" value="13"/>
</dbReference>
<feature type="disulfide bond" evidence="12">
    <location>
        <begin position="114"/>
        <end position="126"/>
    </location>
</feature>
<dbReference type="Gene3D" id="4.10.400.10">
    <property type="entry name" value="Low-density Lipoprotein Receptor"/>
    <property type="match status" value="13"/>
</dbReference>
<dbReference type="GO" id="GO:0005604">
    <property type="term" value="C:basement membrane"/>
    <property type="evidence" value="ECO:0007669"/>
    <property type="project" value="UniProtKB-SubCell"/>
</dbReference>
<dbReference type="SMART" id="SM00181">
    <property type="entry name" value="EGF"/>
    <property type="match status" value="7"/>
</dbReference>
<dbReference type="FunFam" id="2.10.25.10:FF:000106">
    <property type="entry name" value="Heparan sulfate proteoglycan 2"/>
    <property type="match status" value="1"/>
</dbReference>
<dbReference type="PROSITE" id="PS01248">
    <property type="entry name" value="EGF_LAM_1"/>
    <property type="match status" value="4"/>
</dbReference>
<feature type="domain" description="Ig-like" evidence="17">
    <location>
        <begin position="2136"/>
        <end position="2222"/>
    </location>
</feature>
<name>A0A2J7PDY1_9NEOP</name>
<dbReference type="GO" id="GO:0007411">
    <property type="term" value="P:axon guidance"/>
    <property type="evidence" value="ECO:0007669"/>
    <property type="project" value="TreeGrafter"/>
</dbReference>
<dbReference type="SUPFAM" id="SSF48726">
    <property type="entry name" value="Immunoglobulin"/>
    <property type="match status" value="9"/>
</dbReference>
<dbReference type="PROSITE" id="PS01209">
    <property type="entry name" value="LDLRA_1"/>
    <property type="match status" value="6"/>
</dbReference>
<keyword evidence="20" id="KW-1185">Reference proteome</keyword>
<gene>
    <name evidence="19" type="ORF">B7P43_G15031</name>
</gene>
<feature type="disulfide bond" evidence="12">
    <location>
        <begin position="547"/>
        <end position="565"/>
    </location>
</feature>
<feature type="disulfide bond" evidence="12">
    <location>
        <begin position="559"/>
        <end position="574"/>
    </location>
</feature>
<dbReference type="InterPro" id="IPR002172">
    <property type="entry name" value="LDrepeatLR_classA_rpt"/>
</dbReference>
<feature type="disulfide bond" evidence="12">
    <location>
        <begin position="158"/>
        <end position="176"/>
    </location>
</feature>
<dbReference type="PROSITE" id="PS01186">
    <property type="entry name" value="EGF_2"/>
    <property type="match status" value="1"/>
</dbReference>
<dbReference type="Gene3D" id="2.10.25.10">
    <property type="entry name" value="Laminin"/>
    <property type="match status" value="3"/>
</dbReference>
<evidence type="ECO:0000256" key="5">
    <source>
        <dbReference type="ARBA" id="ARBA00022737"/>
    </source>
</evidence>
<evidence type="ECO:0000256" key="2">
    <source>
        <dbReference type="ARBA" id="ARBA00022525"/>
    </source>
</evidence>
<dbReference type="Pfam" id="PF07679">
    <property type="entry name" value="I-set"/>
    <property type="match status" value="1"/>
</dbReference>
<feature type="domain" description="Ig-like" evidence="17">
    <location>
        <begin position="2449"/>
        <end position="2501"/>
    </location>
</feature>
<keyword evidence="8" id="KW-0325">Glycoprotein</keyword>
<feature type="disulfide bond" evidence="12">
    <location>
        <begin position="197"/>
        <end position="215"/>
    </location>
</feature>
<dbReference type="FunFam" id="4.10.400.10:FF:000062">
    <property type="entry name" value="Terribly reduced optic lobes, isoform AI"/>
    <property type="match status" value="1"/>
</dbReference>
<feature type="region of interest" description="Disordered" evidence="14">
    <location>
        <begin position="2322"/>
        <end position="2359"/>
    </location>
</feature>
<keyword evidence="3" id="KW-0272">Extracellular matrix</keyword>
<evidence type="ECO:0000259" key="18">
    <source>
        <dbReference type="PROSITE" id="PS51115"/>
    </source>
</evidence>
<dbReference type="FunFam" id="2.10.25.10:FF:000407">
    <property type="entry name" value="Laminin subunit alpha-3"/>
    <property type="match status" value="1"/>
</dbReference>
<feature type="disulfide bond" evidence="11">
    <location>
        <begin position="1039"/>
        <end position="1048"/>
    </location>
</feature>
<feature type="disulfide bond" evidence="11">
    <location>
        <begin position="1090"/>
        <end position="1099"/>
    </location>
</feature>
<evidence type="ECO:0000256" key="8">
    <source>
        <dbReference type="ARBA" id="ARBA00023180"/>
    </source>
</evidence>
<dbReference type="InterPro" id="IPR013098">
    <property type="entry name" value="Ig_I-set"/>
</dbReference>
<evidence type="ECO:0000256" key="9">
    <source>
        <dbReference type="ARBA" id="ARBA00023292"/>
    </source>
</evidence>
<feature type="disulfide bond" evidence="12">
    <location>
        <begin position="40"/>
        <end position="58"/>
    </location>
</feature>
<dbReference type="Pfam" id="PF13927">
    <property type="entry name" value="Ig_3"/>
    <property type="match status" value="7"/>
</dbReference>
<feature type="domain" description="Ig-like" evidence="17">
    <location>
        <begin position="1949"/>
        <end position="2039"/>
    </location>
</feature>
<dbReference type="SMART" id="SM00192">
    <property type="entry name" value="LDLa"/>
    <property type="match status" value="13"/>
</dbReference>
<feature type="disulfide bond" evidence="12">
    <location>
        <begin position="501"/>
        <end position="513"/>
    </location>
</feature>
<feature type="non-terminal residue" evidence="19">
    <location>
        <position position="1"/>
    </location>
</feature>
<feature type="domain" description="Ig-like" evidence="17">
    <location>
        <begin position="2047"/>
        <end position="2129"/>
    </location>
</feature>
<feature type="disulfide bond" evidence="12">
    <location>
        <begin position="508"/>
        <end position="526"/>
    </location>
</feature>
<keyword evidence="2" id="KW-0964">Secreted</keyword>
<dbReference type="InterPro" id="IPR007110">
    <property type="entry name" value="Ig-like_dom"/>
</dbReference>
<evidence type="ECO:0000313" key="20">
    <source>
        <dbReference type="Proteomes" id="UP000235965"/>
    </source>
</evidence>
<comment type="caution">
    <text evidence="11">Lacks conserved residue(s) required for the propagation of feature annotation.</text>
</comment>
<dbReference type="Pfam" id="PF00057">
    <property type="entry name" value="Ldl_recept_a"/>
    <property type="match status" value="12"/>
</dbReference>
<evidence type="ECO:0000256" key="13">
    <source>
        <dbReference type="PROSITE-ProRule" id="PRU00460"/>
    </source>
</evidence>
<dbReference type="GO" id="GO:0070593">
    <property type="term" value="P:dendrite self-avoidance"/>
    <property type="evidence" value="ECO:0007669"/>
    <property type="project" value="TreeGrafter"/>
</dbReference>
<comment type="caution">
    <text evidence="19">The sequence shown here is derived from an EMBL/GenBank/DDBJ whole genome shotgun (WGS) entry which is preliminary data.</text>
</comment>
<feature type="domain" description="Ig-like" evidence="17">
    <location>
        <begin position="1761"/>
        <end position="1850"/>
    </location>
</feature>
<dbReference type="GO" id="GO:0030424">
    <property type="term" value="C:axon"/>
    <property type="evidence" value="ECO:0007669"/>
    <property type="project" value="TreeGrafter"/>
</dbReference>